<organism evidence="2 3">
    <name type="scientific">[Emmonsia] crescens</name>
    <dbReference type="NCBI Taxonomy" id="73230"/>
    <lineage>
        <taxon>Eukaryota</taxon>
        <taxon>Fungi</taxon>
        <taxon>Dikarya</taxon>
        <taxon>Ascomycota</taxon>
        <taxon>Pezizomycotina</taxon>
        <taxon>Eurotiomycetes</taxon>
        <taxon>Eurotiomycetidae</taxon>
        <taxon>Onygenales</taxon>
        <taxon>Ajellomycetaceae</taxon>
        <taxon>Emergomyces</taxon>
    </lineage>
</organism>
<feature type="compositionally biased region" description="Polar residues" evidence="1">
    <location>
        <begin position="557"/>
        <end position="569"/>
    </location>
</feature>
<evidence type="ECO:0000313" key="2">
    <source>
        <dbReference type="EMBL" id="PGH36342.1"/>
    </source>
</evidence>
<dbReference type="VEuPathDB" id="FungiDB:EMCG_05013"/>
<feature type="compositionally biased region" description="Low complexity" evidence="1">
    <location>
        <begin position="570"/>
        <end position="593"/>
    </location>
</feature>
<keyword evidence="3" id="KW-1185">Reference proteome</keyword>
<dbReference type="Proteomes" id="UP000226031">
    <property type="component" value="Unassembled WGS sequence"/>
</dbReference>
<sequence length="661" mass="71897">MLRSRLELGSTVHIHKNEKIQLRAAASAEASYPDSAAYLDHSNLLEAIKSRDVWVFSKPHLELKISIRIESSLHDLKGSLDGILKEMKSTLIKSQLWHDLQVSRVSNDDEILTTQEGLYSLNIVFEFQQKSVQFPLPKSPRMPYALNAGSSAIDPPPGLLRISLHDISIFFSFSSTSSTNSPDGSLGNIPRCNSFEDLSSILLPQCGHLVETTGLAPGSDDACHASIGGSQTTVRSDDGWMSLDYDSPFCSQQTSSDYQSSVIASPQTKCQHVSKATYQPFITLLDSGFRTLLCQTTPRTTFNITTIIEKPGPSLPEFAPSLFTPGYDTSVFQRVRFIPMISKGIAAMLDNVPRPNAGIQLKCAAVSSICSDESSDPSGTANDFVNTANPKSVVKTLLWKSMQHRLFNPEAAARQLPSLTTPLKPKYYGISQNPTPANSLTHTSIVPTDLNKLHILHAASISDTEWCFAEDSYDDDALLTDEFHADHGDRNTYLTNPFGIRYSFGHDYDNEDDLLDNLPSTVVDKPSPPPSITSILDDDLDMLEEKEQKDNLIAGSPYSSPLQTPAPGQSSTSLSTTTKGTTSISTPASPPSSEMEILDPSSPITISEEPILSPALHTFDAIITDPHTTNLFDTKLTRFPNLNGSGGGDGSGIGDVEMLLL</sequence>
<dbReference type="STRING" id="73230.A0A2B7ZTM2"/>
<comment type="caution">
    <text evidence="2">The sequence shown here is derived from an EMBL/GenBank/DDBJ whole genome shotgun (WGS) entry which is preliminary data.</text>
</comment>
<accession>A0A2B7ZTM2</accession>
<dbReference type="EMBL" id="PDND01000009">
    <property type="protein sequence ID" value="PGH36342.1"/>
    <property type="molecule type" value="Genomic_DNA"/>
</dbReference>
<proteinExistence type="predicted"/>
<gene>
    <name evidence="2" type="ORF">GX50_00847</name>
</gene>
<name>A0A2B7ZTM2_9EURO</name>
<feature type="region of interest" description="Disordered" evidence="1">
    <location>
        <begin position="553"/>
        <end position="599"/>
    </location>
</feature>
<evidence type="ECO:0000313" key="3">
    <source>
        <dbReference type="Proteomes" id="UP000226031"/>
    </source>
</evidence>
<evidence type="ECO:0000256" key="1">
    <source>
        <dbReference type="SAM" id="MobiDB-lite"/>
    </source>
</evidence>
<reference evidence="2 3" key="1">
    <citation type="submission" date="2017-10" db="EMBL/GenBank/DDBJ databases">
        <title>Comparative genomics in systemic dimorphic fungi from Ajellomycetaceae.</title>
        <authorList>
            <person name="Munoz J.F."/>
            <person name="Mcewen J.G."/>
            <person name="Clay O.K."/>
            <person name="Cuomo C.A."/>
        </authorList>
    </citation>
    <scope>NUCLEOTIDE SEQUENCE [LARGE SCALE GENOMIC DNA]</scope>
    <source>
        <strain evidence="2 3">UAMH4076</strain>
    </source>
</reference>
<dbReference type="AlphaFoldDB" id="A0A2B7ZTM2"/>
<protein>
    <submittedName>
        <fullName evidence="2">Uncharacterized protein</fullName>
    </submittedName>
</protein>